<organism evidence="1">
    <name type="scientific">Salix viminalis</name>
    <name type="common">Common osier</name>
    <name type="synonym">Basket willow</name>
    <dbReference type="NCBI Taxonomy" id="40686"/>
    <lineage>
        <taxon>Eukaryota</taxon>
        <taxon>Viridiplantae</taxon>
        <taxon>Streptophyta</taxon>
        <taxon>Embryophyta</taxon>
        <taxon>Tracheophyta</taxon>
        <taxon>Spermatophyta</taxon>
        <taxon>Magnoliopsida</taxon>
        <taxon>eudicotyledons</taxon>
        <taxon>Gunneridae</taxon>
        <taxon>Pentapetalae</taxon>
        <taxon>rosids</taxon>
        <taxon>fabids</taxon>
        <taxon>Malpighiales</taxon>
        <taxon>Salicaceae</taxon>
        <taxon>Saliceae</taxon>
        <taxon>Salix</taxon>
    </lineage>
</organism>
<name>A0A6N2LN09_SALVM</name>
<gene>
    <name evidence="1" type="ORF">SVIM_LOCUS190352</name>
</gene>
<dbReference type="EMBL" id="CAADRP010001191">
    <property type="protein sequence ID" value="VFU36876.1"/>
    <property type="molecule type" value="Genomic_DNA"/>
</dbReference>
<accession>A0A6N2LN09</accession>
<proteinExistence type="predicted"/>
<sequence>MFSSMLSQLDPATSSVSRLLLELSLASSCSNTRYTPVFFTIIVFPQSTISSTSSSLPSMKSLFDKWPCQR</sequence>
<dbReference type="AlphaFoldDB" id="A0A6N2LN09"/>
<protein>
    <submittedName>
        <fullName evidence="1">Uncharacterized protein</fullName>
    </submittedName>
</protein>
<evidence type="ECO:0000313" key="1">
    <source>
        <dbReference type="EMBL" id="VFU36876.1"/>
    </source>
</evidence>
<reference evidence="1" key="1">
    <citation type="submission" date="2019-03" db="EMBL/GenBank/DDBJ databases">
        <authorList>
            <person name="Mank J."/>
            <person name="Almeida P."/>
        </authorList>
    </citation>
    <scope>NUCLEOTIDE SEQUENCE</scope>
    <source>
        <strain evidence="1">78183</strain>
    </source>
</reference>